<dbReference type="EMBL" id="SRLO01008965">
    <property type="protein sequence ID" value="TNN27058.1"/>
    <property type="molecule type" value="Genomic_DNA"/>
</dbReference>
<organism evidence="1 2">
    <name type="scientific">Liparis tanakae</name>
    <name type="common">Tanaka's snailfish</name>
    <dbReference type="NCBI Taxonomy" id="230148"/>
    <lineage>
        <taxon>Eukaryota</taxon>
        <taxon>Metazoa</taxon>
        <taxon>Chordata</taxon>
        <taxon>Craniata</taxon>
        <taxon>Vertebrata</taxon>
        <taxon>Euteleostomi</taxon>
        <taxon>Actinopterygii</taxon>
        <taxon>Neopterygii</taxon>
        <taxon>Teleostei</taxon>
        <taxon>Neoteleostei</taxon>
        <taxon>Acanthomorphata</taxon>
        <taxon>Eupercaria</taxon>
        <taxon>Perciformes</taxon>
        <taxon>Cottioidei</taxon>
        <taxon>Cottales</taxon>
        <taxon>Liparidae</taxon>
        <taxon>Liparis</taxon>
    </lineage>
</organism>
<dbReference type="InterPro" id="IPR042427">
    <property type="entry name" value="ZFYV1"/>
</dbReference>
<accession>A0A4Z2EE70</accession>
<dbReference type="OrthoDB" id="68108at2759"/>
<name>A0A4Z2EE70_9TELE</name>
<dbReference type="PANTHER" id="PTHR46624">
    <property type="entry name" value="AGAP002036-PA"/>
    <property type="match status" value="1"/>
</dbReference>
<dbReference type="GO" id="GO:0140042">
    <property type="term" value="P:lipid droplet formation"/>
    <property type="evidence" value="ECO:0007669"/>
    <property type="project" value="TreeGrafter"/>
</dbReference>
<dbReference type="AlphaFoldDB" id="A0A4Z2EE70"/>
<sequence length="163" mass="17918">MFQFLSNASGAYLKHFTPELRALSSRCGLDVPLSSLGPAVIVFQETTHTQLLGHDAKGAGQADTLLQKRFHDLGLGTEAFSSVQYVGTQTVAPPTDYGRLLEAVRQQAKNTHTRSPRQPGIVFHALEALSERFCGELSDEKMTPQSFFPDEYFTCSAFCLSCK</sequence>
<dbReference type="GO" id="GO:0032266">
    <property type="term" value="F:phosphatidylinositol-3-phosphate binding"/>
    <property type="evidence" value="ECO:0007669"/>
    <property type="project" value="TreeGrafter"/>
</dbReference>
<dbReference type="PANTHER" id="PTHR46624:SF2">
    <property type="entry name" value="SI:CH211-11N16.2-RELATED"/>
    <property type="match status" value="1"/>
</dbReference>
<reference evidence="1 2" key="1">
    <citation type="submission" date="2019-03" db="EMBL/GenBank/DDBJ databases">
        <title>First draft genome of Liparis tanakae, snailfish: a comprehensive survey of snailfish specific genes.</title>
        <authorList>
            <person name="Kim W."/>
            <person name="Song I."/>
            <person name="Jeong J.-H."/>
            <person name="Kim D."/>
            <person name="Kim S."/>
            <person name="Ryu S."/>
            <person name="Song J.Y."/>
            <person name="Lee S.K."/>
        </authorList>
    </citation>
    <scope>NUCLEOTIDE SEQUENCE [LARGE SCALE GENOMIC DNA]</scope>
    <source>
        <tissue evidence="1">Muscle</tissue>
    </source>
</reference>
<dbReference type="GO" id="GO:0005811">
    <property type="term" value="C:lipid droplet"/>
    <property type="evidence" value="ECO:0007669"/>
    <property type="project" value="TreeGrafter"/>
</dbReference>
<proteinExistence type="predicted"/>
<comment type="caution">
    <text evidence="1">The sequence shown here is derived from an EMBL/GenBank/DDBJ whole genome shotgun (WGS) entry which is preliminary data.</text>
</comment>
<protein>
    <submittedName>
        <fullName evidence="1">Zinc finger FYVE domain-containing protein 1</fullName>
    </submittedName>
</protein>
<evidence type="ECO:0000313" key="1">
    <source>
        <dbReference type="EMBL" id="TNN27058.1"/>
    </source>
</evidence>
<evidence type="ECO:0000313" key="2">
    <source>
        <dbReference type="Proteomes" id="UP000314294"/>
    </source>
</evidence>
<gene>
    <name evidence="1" type="primary">Zfyve1</name>
    <name evidence="1" type="ORF">EYF80_062800</name>
</gene>
<dbReference type="Proteomes" id="UP000314294">
    <property type="component" value="Unassembled WGS sequence"/>
</dbReference>
<dbReference type="GO" id="GO:0005547">
    <property type="term" value="F:phosphatidylinositol-3,4,5-trisphosphate binding"/>
    <property type="evidence" value="ECO:0007669"/>
    <property type="project" value="TreeGrafter"/>
</dbReference>
<keyword evidence="2" id="KW-1185">Reference proteome</keyword>
<dbReference type="GO" id="GO:0005545">
    <property type="term" value="F:1-phosphatidylinositol binding"/>
    <property type="evidence" value="ECO:0007669"/>
    <property type="project" value="TreeGrafter"/>
</dbReference>
<dbReference type="GO" id="GO:0043325">
    <property type="term" value="F:phosphatidylinositol-3,4-bisphosphate binding"/>
    <property type="evidence" value="ECO:0007669"/>
    <property type="project" value="TreeGrafter"/>
</dbReference>